<name>A0ABR8LY60_9FLAO</name>
<reference evidence="4" key="1">
    <citation type="submission" date="2023-07" db="EMBL/GenBank/DDBJ databases">
        <title>Description of novel Chryseobacterium sp. strain C-2.</title>
        <authorList>
            <person name="Saticioglu I.B."/>
        </authorList>
    </citation>
    <scope>NUCLEOTIDE SEQUENCE [LARGE SCALE GENOMIC DNA]</scope>
    <source>
        <strain evidence="4">C-2</strain>
    </source>
</reference>
<dbReference type="InterPro" id="IPR052710">
    <property type="entry name" value="CAAX_protease"/>
</dbReference>
<dbReference type="Pfam" id="PF02517">
    <property type="entry name" value="Rce1-like"/>
    <property type="match status" value="1"/>
</dbReference>
<dbReference type="InterPro" id="IPR003675">
    <property type="entry name" value="Rce1/LyrA-like_dom"/>
</dbReference>
<gene>
    <name evidence="3" type="ORF">IEW27_01770</name>
</gene>
<dbReference type="PANTHER" id="PTHR36435:SF1">
    <property type="entry name" value="CAAX AMINO TERMINAL PROTEASE FAMILY PROTEIN"/>
    <property type="match status" value="1"/>
</dbReference>
<keyword evidence="3" id="KW-0645">Protease</keyword>
<feature type="transmembrane region" description="Helical" evidence="1">
    <location>
        <begin position="82"/>
        <end position="103"/>
    </location>
</feature>
<keyword evidence="3" id="KW-0482">Metalloprotease</keyword>
<keyword evidence="1" id="KW-0812">Transmembrane</keyword>
<feature type="transmembrane region" description="Helical" evidence="1">
    <location>
        <begin position="55"/>
        <end position="75"/>
    </location>
</feature>
<dbReference type="GO" id="GO:0008237">
    <property type="term" value="F:metallopeptidase activity"/>
    <property type="evidence" value="ECO:0007669"/>
    <property type="project" value="UniProtKB-KW"/>
</dbReference>
<dbReference type="Proteomes" id="UP000603715">
    <property type="component" value="Unassembled WGS sequence"/>
</dbReference>
<keyword evidence="1" id="KW-1133">Transmembrane helix</keyword>
<keyword evidence="3" id="KW-0378">Hydrolase</keyword>
<evidence type="ECO:0000313" key="3">
    <source>
        <dbReference type="EMBL" id="MBD3903325.1"/>
    </source>
</evidence>
<evidence type="ECO:0000313" key="4">
    <source>
        <dbReference type="Proteomes" id="UP000603715"/>
    </source>
</evidence>
<dbReference type="PANTHER" id="PTHR36435">
    <property type="entry name" value="SLR1288 PROTEIN"/>
    <property type="match status" value="1"/>
</dbReference>
<sequence length="110" mass="13038">MPWILIALINPWMEEFYWRGLLTDHTKKWNGLFSILFSSILFSLNHLVFGIHSELFRGYEVLLSTFVMGMVWAITYKKTNSLRWVILSHFLVDFLNLSVPSFLDLYKATF</sequence>
<evidence type="ECO:0000256" key="1">
    <source>
        <dbReference type="SAM" id="Phobius"/>
    </source>
</evidence>
<comment type="caution">
    <text evidence="3">The sequence shown here is derived from an EMBL/GenBank/DDBJ whole genome shotgun (WGS) entry which is preliminary data.</text>
</comment>
<feature type="domain" description="CAAX prenyl protease 2/Lysostaphin resistance protein A-like" evidence="2">
    <location>
        <begin position="3"/>
        <end position="95"/>
    </location>
</feature>
<feature type="transmembrane region" description="Helical" evidence="1">
    <location>
        <begin position="29"/>
        <end position="49"/>
    </location>
</feature>
<protein>
    <submittedName>
        <fullName evidence="3">CPBP family intramembrane metalloprotease</fullName>
    </submittedName>
</protein>
<keyword evidence="1" id="KW-0472">Membrane</keyword>
<organism evidence="3 4">
    <name type="scientific">Chryseobacterium muglaense</name>
    <dbReference type="NCBI Taxonomy" id="2893752"/>
    <lineage>
        <taxon>Bacteria</taxon>
        <taxon>Pseudomonadati</taxon>
        <taxon>Bacteroidota</taxon>
        <taxon>Flavobacteriia</taxon>
        <taxon>Flavobacteriales</taxon>
        <taxon>Weeksellaceae</taxon>
        <taxon>Chryseobacterium group</taxon>
        <taxon>Chryseobacterium</taxon>
    </lineage>
</organism>
<keyword evidence="4" id="KW-1185">Reference proteome</keyword>
<accession>A0ABR8LY60</accession>
<evidence type="ECO:0000259" key="2">
    <source>
        <dbReference type="Pfam" id="PF02517"/>
    </source>
</evidence>
<proteinExistence type="predicted"/>
<dbReference type="EMBL" id="JACXXP010000001">
    <property type="protein sequence ID" value="MBD3903325.1"/>
    <property type="molecule type" value="Genomic_DNA"/>
</dbReference>